<evidence type="ECO:0000259" key="1">
    <source>
        <dbReference type="PROSITE" id="PS51747"/>
    </source>
</evidence>
<accession>A0A372LLG6</accession>
<dbReference type="Gene3D" id="3.40.140.10">
    <property type="entry name" value="Cytidine Deaminase, domain 2"/>
    <property type="match status" value="1"/>
</dbReference>
<proteinExistence type="predicted"/>
<dbReference type="SUPFAM" id="SSF53927">
    <property type="entry name" value="Cytidine deaminase-like"/>
    <property type="match status" value="1"/>
</dbReference>
<dbReference type="AlphaFoldDB" id="A0A372LLG6"/>
<dbReference type="GO" id="GO:0003824">
    <property type="term" value="F:catalytic activity"/>
    <property type="evidence" value="ECO:0007669"/>
    <property type="project" value="InterPro"/>
</dbReference>
<protein>
    <recommendedName>
        <fullName evidence="1">CMP/dCMP-type deaminase domain-containing protein</fullName>
    </recommendedName>
</protein>
<evidence type="ECO:0000313" key="3">
    <source>
        <dbReference type="Proteomes" id="UP000264541"/>
    </source>
</evidence>
<sequence>MNEASNDTTAHTEVQAINAWRSLGHYQLTDCEIYSSPEPWPICIGSL</sequence>
<feature type="domain" description="CMP/dCMP-type deaminase" evidence="1">
    <location>
        <begin position="1"/>
        <end position="47"/>
    </location>
</feature>
<dbReference type="EMBL" id="QVTE01000040">
    <property type="protein sequence ID" value="RFU67709.1"/>
    <property type="molecule type" value="Genomic_DNA"/>
</dbReference>
<evidence type="ECO:0000313" key="2">
    <source>
        <dbReference type="EMBL" id="RFU67709.1"/>
    </source>
</evidence>
<dbReference type="PROSITE" id="PS51747">
    <property type="entry name" value="CYT_DCMP_DEAMINASES_2"/>
    <property type="match status" value="1"/>
</dbReference>
<keyword evidence="3" id="KW-1185">Reference proteome</keyword>
<dbReference type="InterPro" id="IPR002125">
    <property type="entry name" value="CMP_dCMP_dom"/>
</dbReference>
<organism evidence="2 3">
    <name type="scientific">Peribacillus saganii</name>
    <dbReference type="NCBI Taxonomy" id="2303992"/>
    <lineage>
        <taxon>Bacteria</taxon>
        <taxon>Bacillati</taxon>
        <taxon>Bacillota</taxon>
        <taxon>Bacilli</taxon>
        <taxon>Bacillales</taxon>
        <taxon>Bacillaceae</taxon>
        <taxon>Peribacillus</taxon>
    </lineage>
</organism>
<dbReference type="Proteomes" id="UP000264541">
    <property type="component" value="Unassembled WGS sequence"/>
</dbReference>
<gene>
    <name evidence="2" type="ORF">D0469_13980</name>
</gene>
<reference evidence="2 3" key="1">
    <citation type="submission" date="2018-08" db="EMBL/GenBank/DDBJ databases">
        <title>Bacillus chawlae sp. nov., Bacillus glennii sp. nov., and Bacillus saganii sp. nov. Isolated from the Vehicle Assembly Building at Kennedy Space Center where the Viking Spacecraft were Assembled.</title>
        <authorList>
            <person name="Seuylemezian A."/>
            <person name="Vaishampayan P."/>
        </authorList>
    </citation>
    <scope>NUCLEOTIDE SEQUENCE [LARGE SCALE GENOMIC DNA]</scope>
    <source>
        <strain evidence="2 3">V47-23a</strain>
    </source>
</reference>
<comment type="caution">
    <text evidence="2">The sequence shown here is derived from an EMBL/GenBank/DDBJ whole genome shotgun (WGS) entry which is preliminary data.</text>
</comment>
<dbReference type="InterPro" id="IPR016193">
    <property type="entry name" value="Cytidine_deaminase-like"/>
</dbReference>
<name>A0A372LLG6_9BACI</name>
<dbReference type="OrthoDB" id="9802676at2"/>